<sequence>MSTTITPESKNALSVTNENKGQSKTWATVDGTWADHKKSQWQRQRTVITEESKNALSITNESKN</sequence>
<protein>
    <submittedName>
        <fullName evidence="2">Uncharacterized protein</fullName>
    </submittedName>
</protein>
<gene>
    <name evidence="2" type="ORF">TM448B01156_0002</name>
</gene>
<evidence type="ECO:0000256" key="1">
    <source>
        <dbReference type="SAM" id="MobiDB-lite"/>
    </source>
</evidence>
<reference evidence="2" key="1">
    <citation type="submission" date="2020-03" db="EMBL/GenBank/DDBJ databases">
        <title>The deep terrestrial virosphere.</title>
        <authorList>
            <person name="Holmfeldt K."/>
            <person name="Nilsson E."/>
            <person name="Simone D."/>
            <person name="Lopez-Fernandez M."/>
            <person name="Wu X."/>
            <person name="de Brujin I."/>
            <person name="Lundin D."/>
            <person name="Andersson A."/>
            <person name="Bertilsson S."/>
            <person name="Dopson M."/>
        </authorList>
    </citation>
    <scope>NUCLEOTIDE SEQUENCE</scope>
    <source>
        <strain evidence="2">TM448B01156</strain>
    </source>
</reference>
<feature type="region of interest" description="Disordered" evidence="1">
    <location>
        <begin position="1"/>
        <end position="24"/>
    </location>
</feature>
<dbReference type="EMBL" id="MT144711">
    <property type="protein sequence ID" value="QJH97986.1"/>
    <property type="molecule type" value="Genomic_DNA"/>
</dbReference>
<organism evidence="2">
    <name type="scientific">viral metagenome</name>
    <dbReference type="NCBI Taxonomy" id="1070528"/>
    <lineage>
        <taxon>unclassified sequences</taxon>
        <taxon>metagenomes</taxon>
        <taxon>organismal metagenomes</taxon>
    </lineage>
</organism>
<accession>A0A6M3XJJ8</accession>
<proteinExistence type="predicted"/>
<dbReference type="AlphaFoldDB" id="A0A6M3XJJ8"/>
<evidence type="ECO:0000313" key="2">
    <source>
        <dbReference type="EMBL" id="QJH97986.1"/>
    </source>
</evidence>
<name>A0A6M3XJJ8_9ZZZZ</name>